<dbReference type="Gene3D" id="1.10.510.10">
    <property type="entry name" value="Transferase(Phosphotransferase) domain 1"/>
    <property type="match status" value="1"/>
</dbReference>
<feature type="region of interest" description="Disordered" evidence="6">
    <location>
        <begin position="1"/>
        <end position="28"/>
    </location>
</feature>
<evidence type="ECO:0000256" key="3">
    <source>
        <dbReference type="ARBA" id="ARBA00022741"/>
    </source>
</evidence>
<dbReference type="PANTHER" id="PTHR24351">
    <property type="entry name" value="RIBOSOMAL PROTEIN S6 KINASE"/>
    <property type="match status" value="1"/>
</dbReference>
<dbReference type="InterPro" id="IPR011009">
    <property type="entry name" value="Kinase-like_dom_sf"/>
</dbReference>
<dbReference type="PROSITE" id="PS50011">
    <property type="entry name" value="PROTEIN_KINASE_DOM"/>
    <property type="match status" value="1"/>
</dbReference>
<evidence type="ECO:0000256" key="4">
    <source>
        <dbReference type="ARBA" id="ARBA00022777"/>
    </source>
</evidence>
<evidence type="ECO:0000259" key="7">
    <source>
        <dbReference type="PROSITE" id="PS50011"/>
    </source>
</evidence>
<evidence type="ECO:0000313" key="8">
    <source>
        <dbReference type="EMBL" id="OSX67998.1"/>
    </source>
</evidence>
<proteinExistence type="predicted"/>
<accession>A0A1X6NH75</accession>
<dbReference type="GO" id="GO:0004674">
    <property type="term" value="F:protein serine/threonine kinase activity"/>
    <property type="evidence" value="ECO:0007669"/>
    <property type="project" value="UniProtKB-KW"/>
</dbReference>
<dbReference type="SMART" id="SM00220">
    <property type="entry name" value="S_TKc"/>
    <property type="match status" value="1"/>
</dbReference>
<feature type="domain" description="Protein kinase" evidence="7">
    <location>
        <begin position="43"/>
        <end position="318"/>
    </location>
</feature>
<dbReference type="Gene3D" id="3.30.200.20">
    <property type="entry name" value="Phosphorylase Kinase, domain 1"/>
    <property type="match status" value="1"/>
</dbReference>
<keyword evidence="5" id="KW-0067">ATP-binding</keyword>
<dbReference type="GO" id="GO:0005524">
    <property type="term" value="F:ATP binding"/>
    <property type="evidence" value="ECO:0007669"/>
    <property type="project" value="UniProtKB-KW"/>
</dbReference>
<keyword evidence="2" id="KW-0808">Transferase</keyword>
<dbReference type="EMBL" id="KZ110591">
    <property type="protein sequence ID" value="OSX67998.1"/>
    <property type="molecule type" value="Genomic_DNA"/>
</dbReference>
<keyword evidence="3" id="KW-0547">Nucleotide-binding</keyword>
<dbReference type="Proteomes" id="UP000194127">
    <property type="component" value="Unassembled WGS sequence"/>
</dbReference>
<reference evidence="8 9" key="1">
    <citation type="submission" date="2017-04" db="EMBL/GenBank/DDBJ databases">
        <title>Genome Sequence of the Model Brown-Rot Fungus Postia placenta SB12.</title>
        <authorList>
            <consortium name="DOE Joint Genome Institute"/>
            <person name="Gaskell J."/>
            <person name="Kersten P."/>
            <person name="Larrondo L.F."/>
            <person name="Canessa P."/>
            <person name="Martinez D."/>
            <person name="Hibbett D."/>
            <person name="Schmoll M."/>
            <person name="Kubicek C.P."/>
            <person name="Martinez A.T."/>
            <person name="Yadav J."/>
            <person name="Master E."/>
            <person name="Magnuson J.K."/>
            <person name="James T."/>
            <person name="Yaver D."/>
            <person name="Berka R."/>
            <person name="Labutti K."/>
            <person name="Lipzen A."/>
            <person name="Aerts A."/>
            <person name="Barry K."/>
            <person name="Henrissat B."/>
            <person name="Blanchette R."/>
            <person name="Grigoriev I."/>
            <person name="Cullen D."/>
        </authorList>
    </citation>
    <scope>NUCLEOTIDE SEQUENCE [LARGE SCALE GENOMIC DNA]</scope>
    <source>
        <strain evidence="8 9">MAD-698-R-SB12</strain>
    </source>
</reference>
<dbReference type="OrthoDB" id="347657at2759"/>
<dbReference type="AlphaFoldDB" id="A0A1X6NH75"/>
<evidence type="ECO:0000313" key="9">
    <source>
        <dbReference type="Proteomes" id="UP000194127"/>
    </source>
</evidence>
<dbReference type="InterPro" id="IPR000719">
    <property type="entry name" value="Prot_kinase_dom"/>
</dbReference>
<feature type="compositionally biased region" description="Basic and acidic residues" evidence="6">
    <location>
        <begin position="19"/>
        <end position="28"/>
    </location>
</feature>
<keyword evidence="4" id="KW-0418">Kinase</keyword>
<dbReference type="SUPFAM" id="SSF56112">
    <property type="entry name" value="Protein kinase-like (PK-like)"/>
    <property type="match status" value="1"/>
</dbReference>
<dbReference type="STRING" id="670580.A0A1X6NH75"/>
<keyword evidence="9" id="KW-1185">Reference proteome</keyword>
<evidence type="ECO:0000256" key="5">
    <source>
        <dbReference type="ARBA" id="ARBA00022840"/>
    </source>
</evidence>
<dbReference type="RefSeq" id="XP_024344792.1">
    <property type="nucleotide sequence ID" value="XM_024483825.1"/>
</dbReference>
<organism evidence="8 9">
    <name type="scientific">Postia placenta MAD-698-R-SB12</name>
    <dbReference type="NCBI Taxonomy" id="670580"/>
    <lineage>
        <taxon>Eukaryota</taxon>
        <taxon>Fungi</taxon>
        <taxon>Dikarya</taxon>
        <taxon>Basidiomycota</taxon>
        <taxon>Agaricomycotina</taxon>
        <taxon>Agaricomycetes</taxon>
        <taxon>Polyporales</taxon>
        <taxon>Adustoporiaceae</taxon>
        <taxon>Rhodonia</taxon>
    </lineage>
</organism>
<evidence type="ECO:0000256" key="1">
    <source>
        <dbReference type="ARBA" id="ARBA00022527"/>
    </source>
</evidence>
<dbReference type="Pfam" id="PF00069">
    <property type="entry name" value="Pkinase"/>
    <property type="match status" value="1"/>
</dbReference>
<gene>
    <name evidence="8" type="ORF">POSPLADRAFT_1129281</name>
</gene>
<dbReference type="GeneID" id="36328774"/>
<protein>
    <recommendedName>
        <fullName evidence="7">Protein kinase domain-containing protein</fullName>
    </recommendedName>
</protein>
<keyword evidence="1" id="KW-0723">Serine/threonine-protein kinase</keyword>
<name>A0A1X6NH75_9APHY</name>
<evidence type="ECO:0000256" key="6">
    <source>
        <dbReference type="SAM" id="MobiDB-lite"/>
    </source>
</evidence>
<sequence>MSPKRTSVHHSPQTEIASELDKHSARDRPKPCQAAQIVAAADFEVIRTLGCPRGGSEVGELVLGRLKTSARQYVIKIFRKSTLGAERQATYRVQREQKALRLIVERDIPFVPQLRWSFQDEKALYLVMEDYTGQNLRTWVKRNGIVHPDEVKVYAAELVAGLSALHAAGIVYHALNPETVLIRKDGRIVLADLSSAKILQANRNASGAESACDMSLSEVGQYQAPEVILRWAHDYSSDWWGFGLLLCFMLTGKHAFLGNKSFTNMHSSLWESRVLHGRMVADLTESVGPDALDLLSKCLERNPVLRLSEEGIKKHTFFAGV</sequence>
<evidence type="ECO:0000256" key="2">
    <source>
        <dbReference type="ARBA" id="ARBA00022679"/>
    </source>
</evidence>